<dbReference type="AlphaFoldDB" id="A0A1V6RTU2"/>
<name>A0A1V6RTU2_9EURO</name>
<evidence type="ECO:0000313" key="3">
    <source>
        <dbReference type="Proteomes" id="UP000191518"/>
    </source>
</evidence>
<protein>
    <recommendedName>
        <fullName evidence="4">CoA-transferase family III domain-containing protein</fullName>
    </recommendedName>
</protein>
<dbReference type="Proteomes" id="UP000191518">
    <property type="component" value="Unassembled WGS sequence"/>
</dbReference>
<evidence type="ECO:0000313" key="2">
    <source>
        <dbReference type="EMBL" id="OQE04998.1"/>
    </source>
</evidence>
<organism evidence="2 3">
    <name type="scientific">Penicillium vulpinum</name>
    <dbReference type="NCBI Taxonomy" id="29845"/>
    <lineage>
        <taxon>Eukaryota</taxon>
        <taxon>Fungi</taxon>
        <taxon>Dikarya</taxon>
        <taxon>Ascomycota</taxon>
        <taxon>Pezizomycotina</taxon>
        <taxon>Eurotiomycetes</taxon>
        <taxon>Eurotiomycetidae</taxon>
        <taxon>Eurotiales</taxon>
        <taxon>Aspergillaceae</taxon>
        <taxon>Penicillium</taxon>
    </lineage>
</organism>
<comment type="caution">
    <text evidence="2">The sequence shown here is derived from an EMBL/GenBank/DDBJ whole genome shotgun (WGS) entry which is preliminary data.</text>
</comment>
<sequence length="481" mass="54444">MPLSYSIQNESKRVLVEGILQNPLFHDLPEDARALADNYLPIKGLEAIMTSLLLKKKYGVEPRKVVINTDRAQLFIMSTFIQTIDPREDAAPVEPSDLLTLQAKVNKYFPNCEIHNMGSSSRFPGFPHDRPEIKTAEESWLPFIEKIAQFDSEEIETLANDKYRQAGTICWSPEDYEASEQGKANAHVGLYEIFHHPHEDKGPTWWNDSPETELAELGASVLRVTAPHIADFSALHSDLNWGKWNAHLDLRKEEDKETLHQLILESDIVIDGHRPGVMDKWGFGKDDVLKIAKERKRGIIYMRENCYGWNGPWWYRSGWQPISDANTGVAMGYGRAMGHEEAVVPVLPNSDYCTGVVGAAAAIHALLKRSQEGGSYSIDIALNYYNRWLVKFVGSYPEDVYMVWTMPRLLGMMVKAGTDGIFLLEHFEVRTSKAIGAQIKTVKPVIKYVNGPVELKFRVGTRGNGVDKPRWPEYLSTEIIE</sequence>
<comment type="similarity">
    <text evidence="1">Belongs to the CoA-transferase III family.</text>
</comment>
<evidence type="ECO:0000256" key="1">
    <source>
        <dbReference type="ARBA" id="ARBA00008383"/>
    </source>
</evidence>
<evidence type="ECO:0008006" key="4">
    <source>
        <dbReference type="Google" id="ProtNLM"/>
    </source>
</evidence>
<keyword evidence="3" id="KW-1185">Reference proteome</keyword>
<dbReference type="PANTHER" id="PTHR48229:SF2">
    <property type="entry name" value="CAIB_BAIF FAMILY PROTEIN"/>
    <property type="match status" value="1"/>
</dbReference>
<dbReference type="InterPro" id="IPR052985">
    <property type="entry name" value="CoA-trans_III_biosynth/detox"/>
</dbReference>
<dbReference type="GO" id="GO:0003824">
    <property type="term" value="F:catalytic activity"/>
    <property type="evidence" value="ECO:0007669"/>
    <property type="project" value="InterPro"/>
</dbReference>
<dbReference type="PANTHER" id="PTHR48229">
    <property type="entry name" value="CAIB/BAIF FAMILY ENZYME (AFU_ORTHOLOGUE AFUA_1G05360)-RELATED"/>
    <property type="match status" value="1"/>
</dbReference>
<dbReference type="Pfam" id="PF02515">
    <property type="entry name" value="CoA_transf_3"/>
    <property type="match status" value="1"/>
</dbReference>
<proteinExistence type="inferred from homology"/>
<reference evidence="3" key="1">
    <citation type="journal article" date="2017" name="Nat. Microbiol.">
        <title>Global analysis of biosynthetic gene clusters reveals vast potential of secondary metabolite production in Penicillium species.</title>
        <authorList>
            <person name="Nielsen J.C."/>
            <person name="Grijseels S."/>
            <person name="Prigent S."/>
            <person name="Ji B."/>
            <person name="Dainat J."/>
            <person name="Nielsen K.F."/>
            <person name="Frisvad J.C."/>
            <person name="Workman M."/>
            <person name="Nielsen J."/>
        </authorList>
    </citation>
    <scope>NUCLEOTIDE SEQUENCE [LARGE SCALE GENOMIC DNA]</scope>
    <source>
        <strain evidence="3">IBT 29486</strain>
    </source>
</reference>
<dbReference type="SUPFAM" id="SSF89796">
    <property type="entry name" value="CoA-transferase family III (CaiB/BaiF)"/>
    <property type="match status" value="2"/>
</dbReference>
<dbReference type="InterPro" id="IPR023606">
    <property type="entry name" value="CoA-Trfase_III_dom_1_sf"/>
</dbReference>
<dbReference type="EMBL" id="MDYP01000028">
    <property type="protein sequence ID" value="OQE04998.1"/>
    <property type="molecule type" value="Genomic_DNA"/>
</dbReference>
<gene>
    <name evidence="2" type="ORF">PENVUL_c028G02302</name>
</gene>
<dbReference type="Gene3D" id="3.40.50.10540">
    <property type="entry name" value="Crotonobetainyl-coa:carnitine coa-transferase, domain 1"/>
    <property type="match status" value="1"/>
</dbReference>
<dbReference type="STRING" id="29845.A0A1V6RTU2"/>
<dbReference type="InterPro" id="IPR003673">
    <property type="entry name" value="CoA-Trfase_fam_III"/>
</dbReference>
<accession>A0A1V6RTU2</accession>